<dbReference type="InterPro" id="IPR047589">
    <property type="entry name" value="DUF11_rpt"/>
</dbReference>
<dbReference type="InterPro" id="IPR026341">
    <property type="entry name" value="T9SS_type_B"/>
</dbReference>
<proteinExistence type="predicted"/>
<feature type="region of interest" description="Disordered" evidence="1">
    <location>
        <begin position="313"/>
        <end position="339"/>
    </location>
</feature>
<keyword evidence="4" id="KW-1185">Reference proteome</keyword>
<feature type="domain" description="DUF7507" evidence="2">
    <location>
        <begin position="621"/>
        <end position="728"/>
    </location>
</feature>
<sequence length="1391" mass="147513">MLLDLLPIKKHKSVAIALCIGALSFFVHQLFTNHRAQGEKVSIEEKDLYHAHNLDLADSKIWDDLYVPRISIVKSAPVFNGSDCGGIPFTYTIRNTSTNGESFINVVITDTDLGGIIAGPNSGDYTGDVGLLGPDGILAPGETWTFNFNYPITQNDLENGSFGEVPANVNADVQGQGISVGDVSHPSDPNADGPTIVDLTACRNPSIGLVKGWDYVDLDGNNPPCVENFLYTFTVRNLGNLDLHNIVLEDDLLGGTIPGPTPASDPENDGILAPGEQWQYQALFSADLNQSGTIVNQATIYGETTGLGIQVSDVSDNNGRTGVDNEGTYGSGPGRDDPTTAPYDEVCTGAFARIGLIKTASPLDNNNDGCPETILYTFTVRNVGDVGVEEVELTDDLLGGVAPTLINNGNGDDILAVSEEWTYEAQYAVTPTNIINGSVSNDAIVTAKIVGLDIYLFDHSDDNSFDENDNTVEQTNGYCAPPGIGLIKNTGPNSGDFLVDLDSDGCPETLHYGFTVTNTGGMDLRNVVLDDPLLGGPINGPIPSGNNDDILSVGETWTYEAFYPLTQPDLDAGQVNNQATVTANETITDSQVSDVSDHSNFIEDRETVASTIGACLPQAGIGLIKSASGALLDLDSDACPETIRYTFTLANTGSIILDNVVLNDPNLGGEVVGPMQGTDAGDDGILSINETWTYEGFYPISQLDIDAGQVTNQATVTAQEQISNTQVSDLSDNDSFNEDEETITSTAGACPSQANIGLLKTSGPSLLDVNGDNCPETIAYSFVVNNIGAIDLEQIVLNDPNLGGEVSGPIQGSDVGEDGILSAGEVWTYEAFYPISQPDLDAGQVVNQAEVTAVEFGTSNQISDLSDDDSFAENDKTITSTVGACVSEANIGLIKTTNGGLLDLDGDNCPETIGYEFTVSNTGVSDLEQVTLNDPILGGQINGPVAGSDTNTDGILSTGETWTYEAFYPISQSDIDAGQVINQAQVTAMEVGTNNQVSDLSDDDSFAENNQTITSTVGACVSQARIGLIKATGGSLLDLNGDGCPETIQYTFTLTNTGSIALEQVVLSDSMVQGSITGPLPGNDINNDAILSPNETWIFQAQYPINQMDIDLGMVANQAQVTAVEMVSDTVVSDFSDDNSFNEDDSTITSVAEACIAMSGIALEKSSQLVDLDGDACAETIQYNFRVQNTGTINLYQVAIIDNALDSTTITGPLQGNDLNNDGVLSINEIWNFQAQYTITQTDIDSGFVVNQAQVEALEQISNNAVSATSNEVNTPIEDGCIDPTNPVDPNFEIFNALTPNGDGKNDFFQIDGIENYPNNVLRIFNRWGVLVYEAESYGSGSTRFNGQSQGQGTIAKERALPSGTYFYTLTFSGTNPGQQNYSGYLYISQE</sequence>
<dbReference type="InterPro" id="IPR018247">
    <property type="entry name" value="EF_Hand_1_Ca_BS"/>
</dbReference>
<evidence type="ECO:0000256" key="1">
    <source>
        <dbReference type="SAM" id="MobiDB-lite"/>
    </source>
</evidence>
<dbReference type="NCBIfam" id="TIGR01451">
    <property type="entry name" value="B_ant_repeat"/>
    <property type="match status" value="1"/>
</dbReference>
<feature type="domain" description="DUF7507" evidence="2">
    <location>
        <begin position="755"/>
        <end position="856"/>
    </location>
</feature>
<dbReference type="EMBL" id="JBHSCL010000004">
    <property type="protein sequence ID" value="MFC4220383.1"/>
    <property type="molecule type" value="Genomic_DNA"/>
</dbReference>
<dbReference type="PANTHER" id="PTHR34819:SF3">
    <property type="entry name" value="CELL SURFACE PROTEIN"/>
    <property type="match status" value="1"/>
</dbReference>
<name>A0ABV8PK12_9FLAO</name>
<dbReference type="RefSeq" id="WP_379763907.1">
    <property type="nucleotide sequence ID" value="NZ_JBHSCL010000004.1"/>
</dbReference>
<dbReference type="NCBIfam" id="TIGR04131">
    <property type="entry name" value="Bac_Flav_CTERM"/>
    <property type="match status" value="1"/>
</dbReference>
<dbReference type="InterPro" id="IPR055354">
    <property type="entry name" value="DUF7507"/>
</dbReference>
<feature type="domain" description="DUF7507" evidence="2">
    <location>
        <begin position="353"/>
        <end position="448"/>
    </location>
</feature>
<dbReference type="Proteomes" id="UP001595841">
    <property type="component" value="Unassembled WGS sequence"/>
</dbReference>
<evidence type="ECO:0000259" key="2">
    <source>
        <dbReference type="Pfam" id="PF24346"/>
    </source>
</evidence>
<evidence type="ECO:0000313" key="4">
    <source>
        <dbReference type="Proteomes" id="UP001595841"/>
    </source>
</evidence>
<feature type="domain" description="DUF7507" evidence="2">
    <location>
        <begin position="205"/>
        <end position="305"/>
    </location>
</feature>
<organism evidence="3 4">
    <name type="scientific">Flagellimonas marina</name>
    <dbReference type="NCBI Taxonomy" id="1775168"/>
    <lineage>
        <taxon>Bacteria</taxon>
        <taxon>Pseudomonadati</taxon>
        <taxon>Bacteroidota</taxon>
        <taxon>Flavobacteriia</taxon>
        <taxon>Flavobacteriales</taxon>
        <taxon>Flavobacteriaceae</taxon>
        <taxon>Flagellimonas</taxon>
    </lineage>
</organism>
<dbReference type="Pfam" id="PF24346">
    <property type="entry name" value="DUF7507"/>
    <property type="match status" value="8"/>
</dbReference>
<reference evidence="4" key="1">
    <citation type="journal article" date="2019" name="Int. J. Syst. Evol. Microbiol.">
        <title>The Global Catalogue of Microorganisms (GCM) 10K type strain sequencing project: providing services to taxonomists for standard genome sequencing and annotation.</title>
        <authorList>
            <consortium name="The Broad Institute Genomics Platform"/>
            <consortium name="The Broad Institute Genome Sequencing Center for Infectious Disease"/>
            <person name="Wu L."/>
            <person name="Ma J."/>
        </authorList>
    </citation>
    <scope>NUCLEOTIDE SEQUENCE [LARGE SCALE GENOMIC DNA]</scope>
    <source>
        <strain evidence="4">CGMCC 1.15774</strain>
    </source>
</reference>
<dbReference type="Pfam" id="PF13585">
    <property type="entry name" value="CHU_C"/>
    <property type="match status" value="1"/>
</dbReference>
<feature type="domain" description="DUF7507" evidence="2">
    <location>
        <begin position="1044"/>
        <end position="1132"/>
    </location>
</feature>
<comment type="caution">
    <text evidence="3">The sequence shown here is derived from an EMBL/GenBank/DDBJ whole genome shotgun (WGS) entry which is preliminary data.</text>
</comment>
<feature type="domain" description="DUF7507" evidence="2">
    <location>
        <begin position="506"/>
        <end position="593"/>
    </location>
</feature>
<feature type="domain" description="DUF7507" evidence="2">
    <location>
        <begin position="893"/>
        <end position="994"/>
    </location>
</feature>
<accession>A0ABV8PK12</accession>
<feature type="domain" description="DUF7507" evidence="2">
    <location>
        <begin position="1160"/>
        <end position="1260"/>
    </location>
</feature>
<dbReference type="PROSITE" id="PS00018">
    <property type="entry name" value="EF_HAND_1"/>
    <property type="match status" value="1"/>
</dbReference>
<dbReference type="PANTHER" id="PTHR34819">
    <property type="entry name" value="LARGE CYSTEINE-RICH PERIPLASMIC PROTEIN OMCB"/>
    <property type="match status" value="1"/>
</dbReference>
<evidence type="ECO:0000313" key="3">
    <source>
        <dbReference type="EMBL" id="MFC4220383.1"/>
    </source>
</evidence>
<gene>
    <name evidence="3" type="ORF">ACFOWS_09570</name>
</gene>
<dbReference type="InterPro" id="IPR051172">
    <property type="entry name" value="Chlamydia_OmcB"/>
</dbReference>
<protein>
    <submittedName>
        <fullName evidence="3">Gliding motility-associated C-terminal domain-containing protein</fullName>
    </submittedName>
</protein>